<dbReference type="AlphaFoldDB" id="A0A0N1P9W5"/>
<evidence type="ECO:0000313" key="3">
    <source>
        <dbReference type="Proteomes" id="UP000038009"/>
    </source>
</evidence>
<dbReference type="OrthoDB" id="261351at2759"/>
<feature type="region of interest" description="Disordered" evidence="1">
    <location>
        <begin position="237"/>
        <end position="268"/>
    </location>
</feature>
<sequence>MSHPSGDKRHLVPLLEFLRFVAQAGRDYRNRFPKKINGPADFVVGRPDFGSESDSSSASSDDRAGFTKSDGRGHLSSVSQGGGVAFANASEGRKRLHSPELDSRTITETTQVPVACEVVVETSDKGRFMSKHVDLPLSDIGLVALVDIKHPILTTEVSKEIKGLPCCYLLLGTLMIVTGRIVDVNLTEETVMVSPDRGQRVRIEWIPLKRVFRVPKNIAEVREEAASRIEQIVEAERRGDQAPKFSPIQLAKYPDTTPSPTSPEVDRQ</sequence>
<keyword evidence="3" id="KW-1185">Reference proteome</keyword>
<proteinExistence type="predicted"/>
<feature type="compositionally biased region" description="Basic and acidic residues" evidence="1">
    <location>
        <begin position="60"/>
        <end position="73"/>
    </location>
</feature>
<reference evidence="2 3" key="1">
    <citation type="journal article" date="2015" name="PLoS Pathog.">
        <title>Leptomonas seymouri: Adaptations to the Dixenous Life Cycle Analyzed by Genome Sequencing, Transcriptome Profiling and Co-infection with Leishmania donovani.</title>
        <authorList>
            <person name="Kraeva N."/>
            <person name="Butenko A."/>
            <person name="Hlavacova J."/>
            <person name="Kostygov A."/>
            <person name="Myskova J."/>
            <person name="Grybchuk D."/>
            <person name="Lestinova T."/>
            <person name="Votypka J."/>
            <person name="Volf P."/>
            <person name="Opperdoes F."/>
            <person name="Flegontov P."/>
            <person name="Lukes J."/>
            <person name="Yurchenko V."/>
        </authorList>
    </citation>
    <scope>NUCLEOTIDE SEQUENCE [LARGE SCALE GENOMIC DNA]</scope>
    <source>
        <strain evidence="2 3">ATCC 30220</strain>
    </source>
</reference>
<organism evidence="2 3">
    <name type="scientific">Leptomonas seymouri</name>
    <dbReference type="NCBI Taxonomy" id="5684"/>
    <lineage>
        <taxon>Eukaryota</taxon>
        <taxon>Discoba</taxon>
        <taxon>Euglenozoa</taxon>
        <taxon>Kinetoplastea</taxon>
        <taxon>Metakinetoplastina</taxon>
        <taxon>Trypanosomatida</taxon>
        <taxon>Trypanosomatidae</taxon>
        <taxon>Leishmaniinae</taxon>
        <taxon>Leptomonas</taxon>
    </lineage>
</organism>
<gene>
    <name evidence="2" type="ORF">ABL78_8091</name>
</gene>
<feature type="region of interest" description="Disordered" evidence="1">
    <location>
        <begin position="43"/>
        <end position="80"/>
    </location>
</feature>
<dbReference type="OMA" id="CVTSKYF"/>
<accession>A0A0N1P9W5</accession>
<protein>
    <submittedName>
        <fullName evidence="2">Uncharacterized protein</fullName>
    </submittedName>
</protein>
<dbReference type="VEuPathDB" id="TriTrypDB:Lsey_0496_0010"/>
<name>A0A0N1P9W5_LEPSE</name>
<comment type="caution">
    <text evidence="2">The sequence shown here is derived from an EMBL/GenBank/DDBJ whole genome shotgun (WGS) entry which is preliminary data.</text>
</comment>
<evidence type="ECO:0000256" key="1">
    <source>
        <dbReference type="SAM" id="MobiDB-lite"/>
    </source>
</evidence>
<dbReference type="EMBL" id="LJSK01000496">
    <property type="protein sequence ID" value="KPI82893.1"/>
    <property type="molecule type" value="Genomic_DNA"/>
</dbReference>
<dbReference type="Proteomes" id="UP000038009">
    <property type="component" value="Unassembled WGS sequence"/>
</dbReference>
<evidence type="ECO:0000313" key="2">
    <source>
        <dbReference type="EMBL" id="KPI82893.1"/>
    </source>
</evidence>